<dbReference type="GO" id="GO:0016829">
    <property type="term" value="F:lyase activity"/>
    <property type="evidence" value="ECO:0007669"/>
    <property type="project" value="UniProtKB-KW"/>
</dbReference>
<proteinExistence type="predicted"/>
<protein>
    <submittedName>
        <fullName evidence="2">Putative Polysaccharide lyase family 7 protein</fullName>
    </submittedName>
</protein>
<keyword evidence="2" id="KW-0456">Lyase</keyword>
<dbReference type="InterPro" id="IPR013320">
    <property type="entry name" value="ConA-like_dom_sf"/>
</dbReference>
<dbReference type="InterPro" id="IPR014895">
    <property type="entry name" value="Alginate_lyase_2"/>
</dbReference>
<keyword evidence="3" id="KW-1185">Reference proteome</keyword>
<dbReference type="Pfam" id="PF08787">
    <property type="entry name" value="Alginate_lyase2"/>
    <property type="match status" value="1"/>
</dbReference>
<gene>
    <name evidence="2" type="ORF">VHEMI06611</name>
</gene>
<reference evidence="2 3" key="1">
    <citation type="journal article" date="2015" name="Genome Announc.">
        <title>Draft Genome Sequence and Gene Annotation of the Entomopathogenic Fungus Verticillium hemipterigenum.</title>
        <authorList>
            <person name="Horn F."/>
            <person name="Habel A."/>
            <person name="Scharf D.H."/>
            <person name="Dworschak J."/>
            <person name="Brakhage A.A."/>
            <person name="Guthke R."/>
            <person name="Hertweck C."/>
            <person name="Linde J."/>
        </authorList>
    </citation>
    <scope>NUCLEOTIDE SEQUENCE [LARGE SCALE GENOMIC DNA]</scope>
</reference>
<dbReference type="SUPFAM" id="SSF49899">
    <property type="entry name" value="Concanavalin A-like lectins/glucanases"/>
    <property type="match status" value="1"/>
</dbReference>
<sequence>MNRLSPYVRSQWPRLWTQCLCLSPHTLTSSQSTHFTDYYPFTMLVPKTALLALALCASDALALDPKCAPGGNFDLNKFVLQLPSGSPGKPDQIPASRLKGCDGFQDGKYFFTDGNGDGAMVMKAPGGGNCATFNGAPRCRSEFGETSPWSSSAATNRLKADLSVNSGSSICIGQVFQSNSNNKPLAEVYYNSNGEITVGVEYVATGGQGQDLNKIGSVSAKTRFHYEMRFEKGNLQFSLNGGDFKTLKQYFKTDKAFFKMGNYNQGKDDTSIHVYGLSIEH</sequence>
<organism evidence="2 3">
    <name type="scientific">[Torrubiella] hemipterigena</name>
    <dbReference type="NCBI Taxonomy" id="1531966"/>
    <lineage>
        <taxon>Eukaryota</taxon>
        <taxon>Fungi</taxon>
        <taxon>Dikarya</taxon>
        <taxon>Ascomycota</taxon>
        <taxon>Pezizomycotina</taxon>
        <taxon>Sordariomycetes</taxon>
        <taxon>Hypocreomycetidae</taxon>
        <taxon>Hypocreales</taxon>
        <taxon>Clavicipitaceae</taxon>
        <taxon>Clavicipitaceae incertae sedis</taxon>
        <taxon>'Torrubiella' clade</taxon>
    </lineage>
</organism>
<dbReference type="EMBL" id="CDHN01000003">
    <property type="protein sequence ID" value="CEJ90857.1"/>
    <property type="molecule type" value="Genomic_DNA"/>
</dbReference>
<feature type="domain" description="Alginate lyase 2" evidence="1">
    <location>
        <begin position="73"/>
        <end position="281"/>
    </location>
</feature>
<evidence type="ECO:0000259" key="1">
    <source>
        <dbReference type="Pfam" id="PF08787"/>
    </source>
</evidence>
<dbReference type="Proteomes" id="UP000039046">
    <property type="component" value="Unassembled WGS sequence"/>
</dbReference>
<evidence type="ECO:0000313" key="2">
    <source>
        <dbReference type="EMBL" id="CEJ90857.1"/>
    </source>
</evidence>
<dbReference type="OrthoDB" id="77013at2759"/>
<dbReference type="AlphaFoldDB" id="A0A0A1TLE5"/>
<dbReference type="Gene3D" id="2.60.120.200">
    <property type="match status" value="1"/>
</dbReference>
<dbReference type="HOGENOM" id="CLU_081538_1_0_1"/>
<evidence type="ECO:0000313" key="3">
    <source>
        <dbReference type="Proteomes" id="UP000039046"/>
    </source>
</evidence>
<name>A0A0A1TLE5_9HYPO</name>
<accession>A0A0A1TLE5</accession>